<proteinExistence type="predicted"/>
<dbReference type="EMBL" id="PIXR01000024">
    <property type="protein sequence ID" value="TBU09876.1"/>
    <property type="molecule type" value="Genomic_DNA"/>
</dbReference>
<dbReference type="VEuPathDB" id="MicrosporidiaDB:CWI36_0274p0010"/>
<comment type="subcellular location">
    <subcellularLocation>
        <location evidence="1">Membrane</location>
        <topology evidence="1">Multi-pass membrane protein</topology>
    </subcellularLocation>
</comment>
<protein>
    <submittedName>
        <fullName evidence="7">NIPA-like magnesium transporter</fullName>
    </submittedName>
</protein>
<evidence type="ECO:0000256" key="3">
    <source>
        <dbReference type="ARBA" id="ARBA00022989"/>
    </source>
</evidence>
<dbReference type="GO" id="GO:0016020">
    <property type="term" value="C:membrane"/>
    <property type="evidence" value="ECO:0007669"/>
    <property type="project" value="UniProtKB-SubCell"/>
</dbReference>
<evidence type="ECO:0000256" key="5">
    <source>
        <dbReference type="SAM" id="Phobius"/>
    </source>
</evidence>
<keyword evidence="3 5" id="KW-1133">Transmembrane helix</keyword>
<sequence length="481" mass="55112">MIIVLFLCLKIFCTDKFCSKDSDCWAKSRPDIHSLYCVNNMCTKLLPPGRHCIKPTECASYFFYGPLACTAKCRVENECDTGIGKNIMSKYCCRSVPEGKDCINTRPQMLNGCDAKQMCLMDKQGEYKCESKNINFWIIGVILSISGNLMINVGLNFQKKSYSMEKVKFMNIELMLFHLGIMIYVLGKISGFTSYIFGNQSLLASLGAVGLIANSIFAPMINHEIFTWKDFLSIIFVLTGSSIIIMNSGRSHKVFSLCELLKMYKRKETMLWFIVIFVLIGTLFFAIKFFEVNGDWSIPNDFFNFLKKENVYYEEDGVILKYFMVLFYVGLSSIIASLTTLFAKSFGEMVDATISGDNQFLYGITYLFFIFLVFCTFLQIYWLNRALRHFDALLVIPVFHVIWTMFSVITAGIYFQDFEHYSVEQFKGFITGLLVIFLGSTFLASRVMNKGNICIKEVELEKQTIHCMISKESFNQTLKDA</sequence>
<evidence type="ECO:0000313" key="8">
    <source>
        <dbReference type="Proteomes" id="UP000293045"/>
    </source>
</evidence>
<evidence type="ECO:0000256" key="4">
    <source>
        <dbReference type="ARBA" id="ARBA00023136"/>
    </source>
</evidence>
<accession>A0A4Q9LPE1</accession>
<gene>
    <name evidence="7" type="ORF">CWI39_0024p0040</name>
</gene>
<keyword evidence="4 5" id="KW-0472">Membrane</keyword>
<comment type="caution">
    <text evidence="7">The sequence shown here is derived from an EMBL/GenBank/DDBJ whole genome shotgun (WGS) entry which is preliminary data.</text>
</comment>
<dbReference type="GO" id="GO:0015095">
    <property type="term" value="F:magnesium ion transmembrane transporter activity"/>
    <property type="evidence" value="ECO:0007669"/>
    <property type="project" value="InterPro"/>
</dbReference>
<feature type="transmembrane region" description="Helical" evidence="5">
    <location>
        <begin position="231"/>
        <end position="249"/>
    </location>
</feature>
<feature type="signal peptide" evidence="6">
    <location>
        <begin position="1"/>
        <end position="16"/>
    </location>
</feature>
<dbReference type="PANTHER" id="PTHR12570">
    <property type="match status" value="1"/>
</dbReference>
<dbReference type="VEuPathDB" id="MicrosporidiaDB:CWI39_0024p0040"/>
<feature type="transmembrane region" description="Helical" evidence="5">
    <location>
        <begin position="134"/>
        <end position="155"/>
    </location>
</feature>
<feature type="transmembrane region" description="Helical" evidence="5">
    <location>
        <begin position="390"/>
        <end position="414"/>
    </location>
</feature>
<evidence type="ECO:0000256" key="6">
    <source>
        <dbReference type="SAM" id="SignalP"/>
    </source>
</evidence>
<feature type="chain" id="PRO_5020278597" evidence="6">
    <location>
        <begin position="17"/>
        <end position="481"/>
    </location>
</feature>
<keyword evidence="6" id="KW-0732">Signal</keyword>
<feature type="transmembrane region" description="Helical" evidence="5">
    <location>
        <begin position="269"/>
        <end position="290"/>
    </location>
</feature>
<name>A0A4Q9LPE1_9MICR</name>
<feature type="transmembrane region" description="Helical" evidence="5">
    <location>
        <begin position="363"/>
        <end position="383"/>
    </location>
</feature>
<feature type="transmembrane region" description="Helical" evidence="5">
    <location>
        <begin position="426"/>
        <end position="444"/>
    </location>
</feature>
<keyword evidence="2 5" id="KW-0812">Transmembrane</keyword>
<dbReference type="Pfam" id="PF05653">
    <property type="entry name" value="Mg_trans_NIPA"/>
    <property type="match status" value="2"/>
</dbReference>
<evidence type="ECO:0000256" key="2">
    <source>
        <dbReference type="ARBA" id="ARBA00022692"/>
    </source>
</evidence>
<evidence type="ECO:0000256" key="1">
    <source>
        <dbReference type="ARBA" id="ARBA00004141"/>
    </source>
</evidence>
<feature type="transmembrane region" description="Helical" evidence="5">
    <location>
        <begin position="202"/>
        <end position="219"/>
    </location>
</feature>
<feature type="transmembrane region" description="Helical" evidence="5">
    <location>
        <begin position="322"/>
        <end position="343"/>
    </location>
</feature>
<feature type="transmembrane region" description="Helical" evidence="5">
    <location>
        <begin position="176"/>
        <end position="196"/>
    </location>
</feature>
<organism evidence="7 8">
    <name type="scientific">Hamiltosporidium magnivora</name>
    <dbReference type="NCBI Taxonomy" id="148818"/>
    <lineage>
        <taxon>Eukaryota</taxon>
        <taxon>Fungi</taxon>
        <taxon>Fungi incertae sedis</taxon>
        <taxon>Microsporidia</taxon>
        <taxon>Dubosqiidae</taxon>
        <taxon>Hamiltosporidium</taxon>
    </lineage>
</organism>
<evidence type="ECO:0000313" key="7">
    <source>
        <dbReference type="EMBL" id="TBU09876.1"/>
    </source>
</evidence>
<dbReference type="InterPro" id="IPR008521">
    <property type="entry name" value="Mg_trans_NIPA"/>
</dbReference>
<dbReference type="Proteomes" id="UP000293045">
    <property type="component" value="Unassembled WGS sequence"/>
</dbReference>
<dbReference type="AlphaFoldDB" id="A0A4Q9LPE1"/>
<reference evidence="7 8" key="1">
    <citation type="submission" date="2017-12" db="EMBL/GenBank/DDBJ databases">
        <authorList>
            <person name="Pombert J.-F."/>
            <person name="Haag K.L."/>
            <person name="Ebert D."/>
        </authorList>
    </citation>
    <scope>NUCLEOTIDE SEQUENCE [LARGE SCALE GENOMIC DNA]</scope>
    <source>
        <strain evidence="7">IL-BN-2</strain>
    </source>
</reference>